<dbReference type="EMBL" id="BSNS01000006">
    <property type="protein sequence ID" value="GLQ53773.1"/>
    <property type="molecule type" value="Genomic_DNA"/>
</dbReference>
<sequence>MAYNATMSSSLEDDWNTDERRAQGSNEFSIKKNDQGGVDVTIDGETISYSATDVDGDYGWSKETEDGLNRDLYTAIGGTAEEVLAGAGRRPYHQIWSYFWDTGNESRLHGVAVVGAETRSEALEGKANATYSGWGLANIYPDDEAAAGYERARIEGELNMAADFNASTISGAITDLSTETRSNGTWSASQAIAGSVAMDNAAIAGNEFSGNLTPSANLTATVGDFTGTYAGKFFGPNGEEVGGVLSITGDDAVGTGFFSADED</sequence>
<dbReference type="Gene3D" id="2.40.160.90">
    <property type="match status" value="1"/>
</dbReference>
<evidence type="ECO:0000313" key="4">
    <source>
        <dbReference type="Proteomes" id="UP001156691"/>
    </source>
</evidence>
<keyword evidence="4" id="KW-1185">Reference proteome</keyword>
<dbReference type="SUPFAM" id="SSF56925">
    <property type="entry name" value="OMPA-like"/>
    <property type="match status" value="1"/>
</dbReference>
<dbReference type="InterPro" id="IPR011250">
    <property type="entry name" value="OMP/PagP_B-barrel"/>
</dbReference>
<organism evidence="3 4">
    <name type="scientific">Devosia nitrariae</name>
    <dbReference type="NCBI Taxonomy" id="2071872"/>
    <lineage>
        <taxon>Bacteria</taxon>
        <taxon>Pseudomonadati</taxon>
        <taxon>Pseudomonadota</taxon>
        <taxon>Alphaproteobacteria</taxon>
        <taxon>Hyphomicrobiales</taxon>
        <taxon>Devosiaceae</taxon>
        <taxon>Devosia</taxon>
    </lineage>
</organism>
<feature type="region of interest" description="Disordered" evidence="1">
    <location>
        <begin position="1"/>
        <end position="36"/>
    </location>
</feature>
<gene>
    <name evidence="3" type="ORF">GCM10010862_10320</name>
</gene>
<proteinExistence type="predicted"/>
<evidence type="ECO:0000259" key="2">
    <source>
        <dbReference type="Pfam" id="PF01298"/>
    </source>
</evidence>
<evidence type="ECO:0000256" key="1">
    <source>
        <dbReference type="SAM" id="MobiDB-lite"/>
    </source>
</evidence>
<protein>
    <recommendedName>
        <fullName evidence="2">Transferrin-binding protein B C-lobe/N-lobe beta-barrel domain-containing protein</fullName>
    </recommendedName>
</protein>
<reference evidence="4" key="1">
    <citation type="journal article" date="2019" name="Int. J. Syst. Evol. Microbiol.">
        <title>The Global Catalogue of Microorganisms (GCM) 10K type strain sequencing project: providing services to taxonomists for standard genome sequencing and annotation.</title>
        <authorList>
            <consortium name="The Broad Institute Genomics Platform"/>
            <consortium name="The Broad Institute Genome Sequencing Center for Infectious Disease"/>
            <person name="Wu L."/>
            <person name="Ma J."/>
        </authorList>
    </citation>
    <scope>NUCLEOTIDE SEQUENCE [LARGE SCALE GENOMIC DNA]</scope>
    <source>
        <strain evidence="4">NBRC 112416</strain>
    </source>
</reference>
<feature type="compositionally biased region" description="Polar residues" evidence="1">
    <location>
        <begin position="1"/>
        <end position="10"/>
    </location>
</feature>
<dbReference type="InterPro" id="IPR001677">
    <property type="entry name" value="TbpB_B_D"/>
</dbReference>
<dbReference type="Proteomes" id="UP001156691">
    <property type="component" value="Unassembled WGS sequence"/>
</dbReference>
<feature type="domain" description="Transferrin-binding protein B C-lobe/N-lobe beta-barrel" evidence="2">
    <location>
        <begin position="127"/>
        <end position="261"/>
    </location>
</feature>
<evidence type="ECO:0000313" key="3">
    <source>
        <dbReference type="EMBL" id="GLQ53773.1"/>
    </source>
</evidence>
<accession>A0ABQ5W193</accession>
<dbReference type="Pfam" id="PF01298">
    <property type="entry name" value="TbpB_B_D"/>
    <property type="match status" value="1"/>
</dbReference>
<name>A0ABQ5W193_9HYPH</name>
<comment type="caution">
    <text evidence="3">The sequence shown here is derived from an EMBL/GenBank/DDBJ whole genome shotgun (WGS) entry which is preliminary data.</text>
</comment>